<comment type="similarity">
    <text evidence="1 5">Belongs to the aspartate/ornithine carbamoyltransferase superfamily. OTCase family.</text>
</comment>
<evidence type="ECO:0000256" key="5">
    <source>
        <dbReference type="HAMAP-Rule" id="MF_01109"/>
    </source>
</evidence>
<feature type="binding site" evidence="5">
    <location>
        <begin position="176"/>
        <end position="179"/>
    </location>
    <ligand>
        <name>carbamoyl phosphate</name>
        <dbReference type="ChEBI" id="CHEBI:58228"/>
    </ligand>
</feature>
<dbReference type="Pfam" id="PF02729">
    <property type="entry name" value="OTCace_N"/>
    <property type="match status" value="1"/>
</dbReference>
<keyword evidence="5" id="KW-0963">Cytoplasm</keyword>
<dbReference type="InterPro" id="IPR036901">
    <property type="entry name" value="Asp/Orn_carbamoylTrfase_sf"/>
</dbReference>
<keyword evidence="3 5" id="KW-0808">Transferase</keyword>
<dbReference type="NCBIfam" id="TIGR00658">
    <property type="entry name" value="orni_carb_tr"/>
    <property type="match status" value="1"/>
</dbReference>
<comment type="subcellular location">
    <subcellularLocation>
        <location evidence="5">Cytoplasm</location>
    </subcellularLocation>
</comment>
<dbReference type="GO" id="GO:0004585">
    <property type="term" value="F:ornithine carbamoyltransferase activity"/>
    <property type="evidence" value="ECO:0007669"/>
    <property type="project" value="UniProtKB-UniRule"/>
</dbReference>
<dbReference type="InterPro" id="IPR006132">
    <property type="entry name" value="Asp/Orn_carbamoyltranf_P-bd"/>
</dbReference>
<dbReference type="GO" id="GO:0005737">
    <property type="term" value="C:cytoplasm"/>
    <property type="evidence" value="ECO:0007669"/>
    <property type="project" value="UniProtKB-SubCell"/>
</dbReference>
<accession>A0ABD4B8E6</accession>
<dbReference type="PANTHER" id="PTHR45753:SF2">
    <property type="entry name" value="ORNITHINE CARBAMOYLTRANSFERASE"/>
    <property type="match status" value="1"/>
</dbReference>
<name>A0ABD4B8E6_PSESH</name>
<dbReference type="InterPro" id="IPR024904">
    <property type="entry name" value="OTCase_ArgI"/>
</dbReference>
<dbReference type="InterPro" id="IPR002292">
    <property type="entry name" value="Orn/put_carbamltrans"/>
</dbReference>
<evidence type="ECO:0000256" key="1">
    <source>
        <dbReference type="ARBA" id="ARBA00007805"/>
    </source>
</evidence>
<dbReference type="EC" id="2.1.3.3" evidence="2 5"/>
<dbReference type="InterPro" id="IPR006131">
    <property type="entry name" value="Asp_carbamoyltransf_Asp/Orn-bd"/>
</dbReference>
<dbReference type="PRINTS" id="PR00100">
    <property type="entry name" value="AOTCASE"/>
</dbReference>
<evidence type="ECO:0000313" key="9">
    <source>
        <dbReference type="Proteomes" id="UP000050396"/>
    </source>
</evidence>
<feature type="binding site" evidence="5">
    <location>
        <position position="149"/>
    </location>
    <ligand>
        <name>carbamoyl phosphate</name>
        <dbReference type="ChEBI" id="CHEBI:58228"/>
    </ligand>
</feature>
<dbReference type="GO" id="GO:0042450">
    <property type="term" value="P:L-arginine biosynthetic process via ornithine"/>
    <property type="evidence" value="ECO:0007669"/>
    <property type="project" value="UniProtKB-UniRule"/>
</dbReference>
<dbReference type="FunFam" id="3.40.50.1370:FF:000008">
    <property type="entry name" value="Ornithine carbamoyltransferase"/>
    <property type="match status" value="1"/>
</dbReference>
<dbReference type="HAMAP" id="MF_01109">
    <property type="entry name" value="OTCase"/>
    <property type="match status" value="1"/>
</dbReference>
<organism evidence="8 9">
    <name type="scientific">Pseudomonas savastanoi pv. phaseolicola</name>
    <name type="common">Pseudomonas syringae pv. phaseolicola</name>
    <dbReference type="NCBI Taxonomy" id="319"/>
    <lineage>
        <taxon>Bacteria</taxon>
        <taxon>Pseudomonadati</taxon>
        <taxon>Pseudomonadota</taxon>
        <taxon>Gammaproteobacteria</taxon>
        <taxon>Pseudomonadales</taxon>
        <taxon>Pseudomonadaceae</taxon>
        <taxon>Pseudomonas</taxon>
    </lineage>
</organism>
<comment type="catalytic activity">
    <reaction evidence="4 5">
        <text>carbamoyl phosphate + L-ornithine = L-citrulline + phosphate + H(+)</text>
        <dbReference type="Rhea" id="RHEA:19513"/>
        <dbReference type="ChEBI" id="CHEBI:15378"/>
        <dbReference type="ChEBI" id="CHEBI:43474"/>
        <dbReference type="ChEBI" id="CHEBI:46911"/>
        <dbReference type="ChEBI" id="CHEBI:57743"/>
        <dbReference type="ChEBI" id="CHEBI:58228"/>
        <dbReference type="EC" id="2.1.3.3"/>
    </reaction>
</comment>
<evidence type="ECO:0000313" key="8">
    <source>
        <dbReference type="EMBL" id="KPY10146.1"/>
    </source>
</evidence>
<feature type="binding site" evidence="5">
    <location>
        <begin position="276"/>
        <end position="277"/>
    </location>
    <ligand>
        <name>L-ornithine</name>
        <dbReference type="ChEBI" id="CHEBI:46911"/>
    </ligand>
</feature>
<dbReference type="SUPFAM" id="SSF53671">
    <property type="entry name" value="Aspartate/ornithine carbamoyltransferase"/>
    <property type="match status" value="1"/>
</dbReference>
<feature type="binding site" evidence="5">
    <location>
        <position position="272"/>
    </location>
    <ligand>
        <name>L-ornithine</name>
        <dbReference type="ChEBI" id="CHEBI:46911"/>
    </ligand>
</feature>
<dbReference type="InterPro" id="IPR006130">
    <property type="entry name" value="Asp/Orn_carbamoylTrfase"/>
</dbReference>
<feature type="binding site" evidence="5">
    <location>
        <begin position="313"/>
        <end position="314"/>
    </location>
    <ligand>
        <name>carbamoyl phosphate</name>
        <dbReference type="ChEBI" id="CHEBI:58228"/>
    </ligand>
</feature>
<dbReference type="Proteomes" id="UP000050396">
    <property type="component" value="Unassembled WGS sequence"/>
</dbReference>
<comment type="caution">
    <text evidence="8">The sequence shown here is derived from an EMBL/GenBank/DDBJ whole genome shotgun (WGS) entry which is preliminary data.</text>
</comment>
<evidence type="ECO:0000256" key="4">
    <source>
        <dbReference type="ARBA" id="ARBA00048772"/>
    </source>
</evidence>
<feature type="binding site" evidence="5">
    <location>
        <position position="208"/>
    </location>
    <ligand>
        <name>L-ornithine</name>
        <dbReference type="ChEBI" id="CHEBI:46911"/>
    </ligand>
</feature>
<comment type="caution">
    <text evidence="5">Lacks conserved residue(s) required for the propagation of feature annotation.</text>
</comment>
<dbReference type="EMBL" id="LJQZ01000276">
    <property type="protein sequence ID" value="KPY10146.1"/>
    <property type="molecule type" value="Genomic_DNA"/>
</dbReference>
<evidence type="ECO:0000256" key="2">
    <source>
        <dbReference type="ARBA" id="ARBA00013007"/>
    </source>
</evidence>
<dbReference type="AlphaFoldDB" id="A0ABD4B8E6"/>
<evidence type="ECO:0000259" key="6">
    <source>
        <dbReference type="Pfam" id="PF00185"/>
    </source>
</evidence>
<protein>
    <recommendedName>
        <fullName evidence="2 5">Ornithine carbamoyltransferase</fullName>
        <shortName evidence="5">OTCase</shortName>
        <ecNumber evidence="2 5">2.1.3.3</ecNumber>
    </recommendedName>
</protein>
<dbReference type="Pfam" id="PF00185">
    <property type="entry name" value="OTCace"/>
    <property type="match status" value="1"/>
</dbReference>
<feature type="domain" description="Aspartate/ornithine carbamoyltransferase Asp/Orn-binding" evidence="6">
    <location>
        <begin position="195"/>
        <end position="362"/>
    </location>
</feature>
<evidence type="ECO:0000259" key="7">
    <source>
        <dbReference type="Pfam" id="PF02729"/>
    </source>
</evidence>
<dbReference type="Gene3D" id="3.40.50.1370">
    <property type="entry name" value="Aspartate/ornithine carbamoyltransferase"/>
    <property type="match status" value="2"/>
</dbReference>
<proteinExistence type="inferred from homology"/>
<dbReference type="PROSITE" id="PS00097">
    <property type="entry name" value="CARBAMOYLTRANSFERASE"/>
    <property type="match status" value="1"/>
</dbReference>
<dbReference type="PANTHER" id="PTHR45753">
    <property type="entry name" value="ORNITHINE CARBAMOYLTRANSFERASE, MITOCHONDRIAL"/>
    <property type="match status" value="1"/>
</dbReference>
<evidence type="ECO:0000256" key="3">
    <source>
        <dbReference type="ARBA" id="ARBA00022679"/>
    </source>
</evidence>
<feature type="binding site" evidence="5">
    <location>
        <position position="353"/>
    </location>
    <ligand>
        <name>carbamoyl phosphate</name>
        <dbReference type="ChEBI" id="CHEBI:58228"/>
    </ligand>
</feature>
<reference evidence="8 9" key="1">
    <citation type="submission" date="2015-09" db="EMBL/GenBank/DDBJ databases">
        <title>Genome announcement of multiple Pseudomonas syringae strains.</title>
        <authorList>
            <person name="Thakur S."/>
            <person name="Wang P.W."/>
            <person name="Gong Y."/>
            <person name="Weir B.S."/>
            <person name="Guttman D.S."/>
        </authorList>
    </citation>
    <scope>NUCLEOTIDE SEQUENCE [LARGE SCALE GENOMIC DNA]</scope>
    <source>
        <strain evidence="8 9">ICMP2740</strain>
    </source>
</reference>
<feature type="domain" description="Aspartate/ornithine carbamoyltransferase carbamoyl-P binding" evidence="7">
    <location>
        <begin position="49"/>
        <end position="189"/>
    </location>
</feature>
<gene>
    <name evidence="8" type="ORF">ALO55_05053</name>
</gene>
<dbReference type="PRINTS" id="PR00102">
    <property type="entry name" value="OTCASE"/>
</dbReference>
<sequence length="367" mass="41247">MQPLIHSKVLTVSTFILWLCFARKQFSISPNYYPDELDNSMKITSLKNRNLLTMNEFNQSELSHLIDRAIECKRLKKDRIFNLGLNHLNICGIFLKPSGRTSTSFVVASYDEGAHFQFFPADNIRFGHKESIKDFARVVGRLFDGIAFRGFEHEVAEELAKHSGIPVWNALTDTHHPTQVLADVMTVKEEFGRIEGVTIAYVGDGRNNMVTSLAIGALKFGYNLRIIAPNALHPTDAVLAGIYEQTPERNGSIEIFTEVAAGVHQADVIYTDVWISMGESVSVEERIALLKPYKVTEKMMALTGKADTIFMHCLPAFHDLDTEVARETPDLVEVEDSVFEGPQSRVFDQGENRMHTIKALMLETVVP</sequence>